<evidence type="ECO:0000313" key="4">
    <source>
        <dbReference type="Proteomes" id="UP000182658"/>
    </source>
</evidence>
<dbReference type="AlphaFoldDB" id="A0A1J7IIE0"/>
<protein>
    <recommendedName>
        <fullName evidence="5">Peptidyl-tRNA hydrolase</fullName>
    </recommendedName>
</protein>
<dbReference type="STRING" id="1408157.A0A1J7IIE0"/>
<name>A0A1J7IIE0_9PEZI</name>
<keyword evidence="4" id="KW-1185">Reference proteome</keyword>
<dbReference type="EMBL" id="KV875099">
    <property type="protein sequence ID" value="OIW27487.1"/>
    <property type="molecule type" value="Genomic_DNA"/>
</dbReference>
<keyword evidence="2" id="KW-0732">Signal</keyword>
<keyword evidence="1" id="KW-0812">Transmembrane</keyword>
<evidence type="ECO:0000256" key="2">
    <source>
        <dbReference type="SAM" id="SignalP"/>
    </source>
</evidence>
<feature type="chain" id="PRO_5013221729" description="Peptidyl-tRNA hydrolase" evidence="2">
    <location>
        <begin position="18"/>
        <end position="245"/>
    </location>
</feature>
<gene>
    <name evidence="3" type="ORF">CONLIGDRAFT_645753</name>
</gene>
<keyword evidence="1" id="KW-0472">Membrane</keyword>
<reference evidence="3 4" key="1">
    <citation type="submission" date="2016-10" db="EMBL/GenBank/DDBJ databases">
        <title>Draft genome sequence of Coniochaeta ligniaria NRRL30616, a lignocellulolytic fungus for bioabatement of inhibitors in plant biomass hydrolysates.</title>
        <authorList>
            <consortium name="DOE Joint Genome Institute"/>
            <person name="Jimenez D.J."/>
            <person name="Hector R.E."/>
            <person name="Riley R."/>
            <person name="Sun H."/>
            <person name="Grigoriev I.V."/>
            <person name="Van Elsas J.D."/>
            <person name="Nichols N.N."/>
        </authorList>
    </citation>
    <scope>NUCLEOTIDE SEQUENCE [LARGE SCALE GENOMIC DNA]</scope>
    <source>
        <strain evidence="3 4">NRRL 30616</strain>
    </source>
</reference>
<evidence type="ECO:0000313" key="3">
    <source>
        <dbReference type="EMBL" id="OIW27487.1"/>
    </source>
</evidence>
<feature type="transmembrane region" description="Helical" evidence="1">
    <location>
        <begin position="220"/>
        <end position="240"/>
    </location>
</feature>
<sequence>MRLSTSAVLALPLLAAAQGPLEQFEQYKAQFQNFLSNFGAKAPAEAPSVKTNPVQAAEAAIGATQVDVLTLSNWKDVLNGPVKADSTTPTEWWVFISGGNKTCFGHCEKVEKAFNASAAKFALLPKAPHMAIINCDDQPVLCNSWSASSGTVWAIDMVPPPAPVEIYRKRMNLTATATTDQTFVDLYNKGDKEGWSYHDGYFHPFNGPLAKNGLSVPLGYFFYVFNAIPSWAMMLVVSFFSRNIM</sequence>
<dbReference type="InParanoid" id="A0A1J7IIE0"/>
<keyword evidence="1" id="KW-1133">Transmembrane helix</keyword>
<dbReference type="OrthoDB" id="1733656at2759"/>
<organism evidence="3 4">
    <name type="scientific">Coniochaeta ligniaria NRRL 30616</name>
    <dbReference type="NCBI Taxonomy" id="1408157"/>
    <lineage>
        <taxon>Eukaryota</taxon>
        <taxon>Fungi</taxon>
        <taxon>Dikarya</taxon>
        <taxon>Ascomycota</taxon>
        <taxon>Pezizomycotina</taxon>
        <taxon>Sordariomycetes</taxon>
        <taxon>Sordariomycetidae</taxon>
        <taxon>Coniochaetales</taxon>
        <taxon>Coniochaetaceae</taxon>
        <taxon>Coniochaeta</taxon>
    </lineage>
</organism>
<evidence type="ECO:0008006" key="5">
    <source>
        <dbReference type="Google" id="ProtNLM"/>
    </source>
</evidence>
<accession>A0A1J7IIE0</accession>
<feature type="signal peptide" evidence="2">
    <location>
        <begin position="1"/>
        <end position="17"/>
    </location>
</feature>
<dbReference type="Proteomes" id="UP000182658">
    <property type="component" value="Unassembled WGS sequence"/>
</dbReference>
<proteinExistence type="predicted"/>
<evidence type="ECO:0000256" key="1">
    <source>
        <dbReference type="SAM" id="Phobius"/>
    </source>
</evidence>